<evidence type="ECO:0000256" key="1">
    <source>
        <dbReference type="SAM" id="Coils"/>
    </source>
</evidence>
<evidence type="ECO:0008006" key="5">
    <source>
        <dbReference type="Google" id="ProtNLM"/>
    </source>
</evidence>
<evidence type="ECO:0000256" key="2">
    <source>
        <dbReference type="SAM" id="MobiDB-lite"/>
    </source>
</evidence>
<comment type="caution">
    <text evidence="3">The sequence shown here is derived from an EMBL/GenBank/DDBJ whole genome shotgun (WGS) entry which is preliminary data.</text>
</comment>
<gene>
    <name evidence="3" type="ORF">GIB67_012728</name>
</gene>
<feature type="region of interest" description="Disordered" evidence="2">
    <location>
        <begin position="361"/>
        <end position="409"/>
    </location>
</feature>
<dbReference type="PANTHER" id="PTHR14009">
    <property type="entry name" value="LEUCINE ZIPPER-EF-HAND CONTAINING TRANSMEMBRANE PROTEIN"/>
    <property type="match status" value="1"/>
</dbReference>
<dbReference type="GO" id="GO:0030003">
    <property type="term" value="P:intracellular monoatomic cation homeostasis"/>
    <property type="evidence" value="ECO:0007669"/>
    <property type="project" value="TreeGrafter"/>
</dbReference>
<accession>A0A7J7NF33</accession>
<sequence>MPCGRTATKKPTLAQGVATLTGIVGKLEGFVEALGMGAFFPPPQSTAILPPIYDDYSEDWSTTAQTGETETLFVSLFVDNDVRSKAPMFDTASKETPTILEGPVNDQPSAIANGTDEDKVIVTMTTGNPRVPAVVSTVVVITKTKQDFFSNFLRRKKATEKTTNHDRRTHKTFAGLQCSSPMEGPTPAMSSGDVSSQSEPTHATQAKQCTSHQKTRNTSEQPSFVDPFWDDFLLNFEKRISLFSFVLGVNRRRNVGDSIASPLSGTVSGNGIRQNGVLYPNSSGSTTCSSTERELDSFDKALESVEEALKRLEELLQELYVSSSKSGKEHLQAACSDLERIRKLNKEAEFLEASFRAKAASLQQGDDDNSRSSVKPKPYSKRKNGKSANMMADRSTEDGTPTNRAVGDPRGMWSFFVRRSTEKIVPGLSTFDQAGTTADKIDADSEPNEIRRFELLRSELIELEKRVQRSTNQSENAEDISITNDNGKYVAGAVRNQLATVQKKENVIEKSIDKLKEASTDVFQGTKLLAIDVAAALVLLRRSLTGDELTEKEKKALRRTITDLASVVPIGILMLLPVTAVGHAAMLAAIQRYVPALIPSTYGPDRLYLLRQLEKMKKMESSESSPEEMIAEGTGPSRSTTDI</sequence>
<evidence type="ECO:0000313" key="4">
    <source>
        <dbReference type="Proteomes" id="UP000541444"/>
    </source>
</evidence>
<feature type="coiled-coil region" evidence="1">
    <location>
        <begin position="288"/>
        <end position="322"/>
    </location>
</feature>
<proteinExistence type="predicted"/>
<feature type="region of interest" description="Disordered" evidence="2">
    <location>
        <begin position="159"/>
        <end position="221"/>
    </location>
</feature>
<evidence type="ECO:0000313" key="3">
    <source>
        <dbReference type="EMBL" id="KAF6165831.1"/>
    </source>
</evidence>
<dbReference type="GO" id="GO:0005743">
    <property type="term" value="C:mitochondrial inner membrane"/>
    <property type="evidence" value="ECO:0007669"/>
    <property type="project" value="InterPro"/>
</dbReference>
<protein>
    <recommendedName>
        <fullName evidence="5">LETM1-like protein</fullName>
    </recommendedName>
</protein>
<dbReference type="InterPro" id="IPR044202">
    <property type="entry name" value="LETM1/MDM38-like"/>
</dbReference>
<dbReference type="AlphaFoldDB" id="A0A7J7NF33"/>
<name>A0A7J7NF33_9MAGN</name>
<dbReference type="PANTHER" id="PTHR14009:SF9">
    <property type="entry name" value="LETM1-LIKE PROTEIN"/>
    <property type="match status" value="1"/>
</dbReference>
<dbReference type="Proteomes" id="UP000541444">
    <property type="component" value="Unassembled WGS sequence"/>
</dbReference>
<keyword evidence="4" id="KW-1185">Reference proteome</keyword>
<organism evidence="3 4">
    <name type="scientific">Kingdonia uniflora</name>
    <dbReference type="NCBI Taxonomy" id="39325"/>
    <lineage>
        <taxon>Eukaryota</taxon>
        <taxon>Viridiplantae</taxon>
        <taxon>Streptophyta</taxon>
        <taxon>Embryophyta</taxon>
        <taxon>Tracheophyta</taxon>
        <taxon>Spermatophyta</taxon>
        <taxon>Magnoliopsida</taxon>
        <taxon>Ranunculales</taxon>
        <taxon>Circaeasteraceae</taxon>
        <taxon>Kingdonia</taxon>
    </lineage>
</organism>
<dbReference type="EMBL" id="JACGCM010000816">
    <property type="protein sequence ID" value="KAF6165831.1"/>
    <property type="molecule type" value="Genomic_DNA"/>
</dbReference>
<feature type="region of interest" description="Disordered" evidence="2">
    <location>
        <begin position="619"/>
        <end position="643"/>
    </location>
</feature>
<feature type="compositionally biased region" description="Polar residues" evidence="2">
    <location>
        <begin position="188"/>
        <end position="221"/>
    </location>
</feature>
<keyword evidence="1" id="KW-0175">Coiled coil</keyword>
<dbReference type="OrthoDB" id="1429659at2759"/>
<feature type="coiled-coil region" evidence="1">
    <location>
        <begin position="453"/>
        <end position="521"/>
    </location>
</feature>
<reference evidence="3 4" key="1">
    <citation type="journal article" date="2020" name="IScience">
        <title>Genome Sequencing of the Endangered Kingdonia uniflora (Circaeasteraceae, Ranunculales) Reveals Potential Mechanisms of Evolutionary Specialization.</title>
        <authorList>
            <person name="Sun Y."/>
            <person name="Deng T."/>
            <person name="Zhang A."/>
            <person name="Moore M.J."/>
            <person name="Landis J.B."/>
            <person name="Lin N."/>
            <person name="Zhang H."/>
            <person name="Zhang X."/>
            <person name="Huang J."/>
            <person name="Zhang X."/>
            <person name="Sun H."/>
            <person name="Wang H."/>
        </authorList>
    </citation>
    <scope>NUCLEOTIDE SEQUENCE [LARGE SCALE GENOMIC DNA]</scope>
    <source>
        <strain evidence="3">TB1705</strain>
        <tissue evidence="3">Leaf</tissue>
    </source>
</reference>